<evidence type="ECO:0000256" key="2">
    <source>
        <dbReference type="ARBA" id="ARBA00022475"/>
    </source>
</evidence>
<evidence type="ECO:0000313" key="13">
    <source>
        <dbReference type="Proteomes" id="UP000505077"/>
    </source>
</evidence>
<dbReference type="PANTHER" id="PTHR34185">
    <property type="entry name" value="DIADENYLATE CYCLASE"/>
    <property type="match status" value="1"/>
</dbReference>
<keyword evidence="9 10" id="KW-0472">Membrane</keyword>
<dbReference type="GO" id="GO:0006171">
    <property type="term" value="P:cAMP biosynthetic process"/>
    <property type="evidence" value="ECO:0007669"/>
    <property type="project" value="InterPro"/>
</dbReference>
<gene>
    <name evidence="10 12" type="primary">dacA</name>
    <name evidence="12" type="ORF">ZNDK_0835</name>
</gene>
<evidence type="ECO:0000313" key="12">
    <source>
        <dbReference type="EMBL" id="GFH63064.1"/>
    </source>
</evidence>
<keyword evidence="5 10" id="KW-0548">Nucleotidyltransferase</keyword>
<feature type="transmembrane region" description="Helical" evidence="10">
    <location>
        <begin position="61"/>
        <end position="79"/>
    </location>
</feature>
<dbReference type="InterPro" id="IPR036888">
    <property type="entry name" value="DNA_integrity_DisA_N_sf"/>
</dbReference>
<dbReference type="PANTHER" id="PTHR34185:SF1">
    <property type="entry name" value="DIADENYLATE CYCLASE"/>
    <property type="match status" value="1"/>
</dbReference>
<dbReference type="Gene3D" id="3.40.1700.10">
    <property type="entry name" value="DNA integrity scanning protein, DisA, N-terminal domain"/>
    <property type="match status" value="1"/>
</dbReference>
<comment type="subunit">
    <text evidence="10">Probably a homodimer.</text>
</comment>
<feature type="transmembrane region" description="Helical" evidence="10">
    <location>
        <begin position="6"/>
        <end position="24"/>
    </location>
</feature>
<dbReference type="InterPro" id="IPR045585">
    <property type="entry name" value="CdaA_N"/>
</dbReference>
<dbReference type="GO" id="GO:0005524">
    <property type="term" value="F:ATP binding"/>
    <property type="evidence" value="ECO:0007669"/>
    <property type="project" value="UniProtKB-UniRule"/>
</dbReference>
<accession>A0A6L2R6I1</accession>
<keyword evidence="8 10" id="KW-1133">Transmembrane helix</keyword>
<dbReference type="Pfam" id="PF19293">
    <property type="entry name" value="CdaA_N"/>
    <property type="match status" value="1"/>
</dbReference>
<dbReference type="InterPro" id="IPR050338">
    <property type="entry name" value="DisA"/>
</dbReference>
<feature type="domain" description="DAC" evidence="11">
    <location>
        <begin position="80"/>
        <end position="234"/>
    </location>
</feature>
<evidence type="ECO:0000259" key="11">
    <source>
        <dbReference type="PROSITE" id="PS51794"/>
    </source>
</evidence>
<comment type="caution">
    <text evidence="10">Lacks conserved residue(s) required for the propagation of feature annotation.</text>
</comment>
<dbReference type="Proteomes" id="UP000505077">
    <property type="component" value="Unassembled WGS sequence"/>
</dbReference>
<evidence type="ECO:0000256" key="3">
    <source>
        <dbReference type="ARBA" id="ARBA00022679"/>
    </source>
</evidence>
<dbReference type="HAMAP" id="MF_01499">
    <property type="entry name" value="DacA"/>
    <property type="match status" value="1"/>
</dbReference>
<evidence type="ECO:0000256" key="5">
    <source>
        <dbReference type="ARBA" id="ARBA00022695"/>
    </source>
</evidence>
<name>A0A6L2R6I1_9BACT</name>
<evidence type="ECO:0000256" key="9">
    <source>
        <dbReference type="ARBA" id="ARBA00023136"/>
    </source>
</evidence>
<evidence type="ECO:0000256" key="6">
    <source>
        <dbReference type="ARBA" id="ARBA00022741"/>
    </source>
</evidence>
<dbReference type="SUPFAM" id="SSF143597">
    <property type="entry name" value="YojJ-like"/>
    <property type="match status" value="1"/>
</dbReference>
<dbReference type="InterPro" id="IPR034701">
    <property type="entry name" value="CdaA"/>
</dbReference>
<dbReference type="GO" id="GO:0004016">
    <property type="term" value="F:adenylate cyclase activity"/>
    <property type="evidence" value="ECO:0007669"/>
    <property type="project" value="UniProtKB-UniRule"/>
</dbReference>
<evidence type="ECO:0000256" key="8">
    <source>
        <dbReference type="ARBA" id="ARBA00022989"/>
    </source>
</evidence>
<evidence type="ECO:0000256" key="4">
    <source>
        <dbReference type="ARBA" id="ARBA00022692"/>
    </source>
</evidence>
<dbReference type="EMBL" id="BLLL01000008">
    <property type="protein sequence ID" value="GFH63064.1"/>
    <property type="molecule type" value="Genomic_DNA"/>
</dbReference>
<dbReference type="PROSITE" id="PS51794">
    <property type="entry name" value="DAC"/>
    <property type="match status" value="1"/>
</dbReference>
<evidence type="ECO:0000256" key="1">
    <source>
        <dbReference type="ARBA" id="ARBA00000877"/>
    </source>
</evidence>
<comment type="catalytic activity">
    <reaction evidence="1 10">
        <text>2 ATP = 3',3'-c-di-AMP + 2 diphosphate</text>
        <dbReference type="Rhea" id="RHEA:35655"/>
        <dbReference type="ChEBI" id="CHEBI:30616"/>
        <dbReference type="ChEBI" id="CHEBI:33019"/>
        <dbReference type="ChEBI" id="CHEBI:71500"/>
        <dbReference type="EC" id="2.7.7.85"/>
    </reaction>
</comment>
<comment type="function">
    <text evidence="10">Catalyzes the condensation of 2 ATP molecules into cyclic di-AMP (c-di-AMP), a second messenger used to regulate differing processes in different bacteria.</text>
</comment>
<dbReference type="EC" id="2.7.7.85" evidence="10"/>
<keyword evidence="3 10" id="KW-0808">Transferase</keyword>
<reference evidence="12 13" key="1">
    <citation type="journal article" date="2020" name="ISME J.">
        <title>Parallel Reductive Genome Evolution in Desulfovibrio Ectosymbionts Independently Acquired by Trichonympha Protists in the Termite Gut.</title>
        <authorList>
            <person name="Takeuchi M."/>
            <person name="Kuwahara H."/>
            <person name="Murakami T."/>
            <person name="Takahashi K."/>
            <person name="Kajitani R."/>
            <person name="Toyoda A."/>
            <person name="Itoh T."/>
            <person name="Ohkuma M."/>
            <person name="Hongoh Y."/>
        </authorList>
    </citation>
    <scope>NUCLEOTIDE SEQUENCE [LARGE SCALE GENOMIC DNA]</scope>
    <source>
        <strain evidence="12">ZnDsv-02</strain>
    </source>
</reference>
<proteinExistence type="inferred from homology"/>
<keyword evidence="2 10" id="KW-1003">Cell membrane</keyword>
<dbReference type="InterPro" id="IPR014046">
    <property type="entry name" value="C-di-AMP_synthase"/>
</dbReference>
<feature type="transmembrane region" description="Helical" evidence="10">
    <location>
        <begin position="36"/>
        <end position="55"/>
    </location>
</feature>
<dbReference type="AlphaFoldDB" id="A0A6L2R6I1"/>
<sequence length="245" mass="27001">MLNSIIAFGWRDVLDILLVSILLYQIIQLLRGSRAMAVLVGLGVLTTLYFAAGYFGLYTLSWLLAHVFSSLFILIVVIFQTDIRHALGRIGARRLLRRSVLQQSGIEEIIIACSEMARMRIGALIVIERGMPLGDMIKRDGVQLDAKLSSRLLMNIFYPKAPLHDGAVIIREGRIVAAACILPLAVAEEQNFGTRHRAALGIAQESDAVALVVSEERGEISLAVKGEISLNLNAGTLRRELHEIF</sequence>
<dbReference type="GO" id="GO:0106408">
    <property type="term" value="F:diadenylate cyclase activity"/>
    <property type="evidence" value="ECO:0007669"/>
    <property type="project" value="UniProtKB-EC"/>
</dbReference>
<dbReference type="NCBIfam" id="TIGR00159">
    <property type="entry name" value="diadenylate cyclase CdaA"/>
    <property type="match status" value="1"/>
</dbReference>
<dbReference type="Pfam" id="PF02457">
    <property type="entry name" value="DAC"/>
    <property type="match status" value="1"/>
</dbReference>
<comment type="caution">
    <text evidence="12">The sequence shown here is derived from an EMBL/GenBank/DDBJ whole genome shotgun (WGS) entry which is preliminary data.</text>
</comment>
<evidence type="ECO:0000256" key="10">
    <source>
        <dbReference type="HAMAP-Rule" id="MF_01499"/>
    </source>
</evidence>
<keyword evidence="7 10" id="KW-0067">ATP-binding</keyword>
<comment type="similarity">
    <text evidence="10">Belongs to the adenylate cyclase family. DacA/CdaA subfamily.</text>
</comment>
<dbReference type="InterPro" id="IPR003390">
    <property type="entry name" value="DNA_integrity_scan_DisA_N"/>
</dbReference>
<keyword evidence="4 10" id="KW-0812">Transmembrane</keyword>
<protein>
    <recommendedName>
        <fullName evidence="10">Diadenylate cyclase</fullName>
        <shortName evidence="10">DAC</shortName>
        <ecNumber evidence="10">2.7.7.85</ecNumber>
    </recommendedName>
    <alternativeName>
        <fullName evidence="10">Cyclic-di-AMP synthase</fullName>
        <shortName evidence="10">c-di-AMP synthase</shortName>
    </alternativeName>
</protein>
<evidence type="ECO:0000256" key="7">
    <source>
        <dbReference type="ARBA" id="ARBA00022840"/>
    </source>
</evidence>
<organism evidence="12 13">
    <name type="scientific">Candidatus Desulfovibrio kirbyi</name>
    <dbReference type="NCBI Taxonomy" id="2696086"/>
    <lineage>
        <taxon>Bacteria</taxon>
        <taxon>Pseudomonadati</taxon>
        <taxon>Thermodesulfobacteriota</taxon>
        <taxon>Desulfovibrionia</taxon>
        <taxon>Desulfovibrionales</taxon>
        <taxon>Desulfovibrionaceae</taxon>
        <taxon>Desulfovibrio</taxon>
    </lineage>
</organism>
<dbReference type="PIRSF" id="PIRSF004793">
    <property type="entry name" value="UCP004793"/>
    <property type="match status" value="1"/>
</dbReference>
<dbReference type="FunFam" id="3.40.1700.10:FF:000002">
    <property type="entry name" value="Diadenylate cyclase"/>
    <property type="match status" value="1"/>
</dbReference>
<keyword evidence="6 10" id="KW-0547">Nucleotide-binding</keyword>